<dbReference type="EMBL" id="JAUTXT010000072">
    <property type="protein sequence ID" value="KAK3669776.1"/>
    <property type="molecule type" value="Genomic_DNA"/>
</dbReference>
<dbReference type="Pfam" id="PF08240">
    <property type="entry name" value="ADH_N"/>
    <property type="match status" value="1"/>
</dbReference>
<dbReference type="Pfam" id="PF00107">
    <property type="entry name" value="ADH_zinc_N"/>
    <property type="match status" value="1"/>
</dbReference>
<accession>A0AAE0TPW7</accession>
<dbReference type="SUPFAM" id="SSF51735">
    <property type="entry name" value="NAD(P)-binding Rossmann-fold domains"/>
    <property type="match status" value="1"/>
</dbReference>
<dbReference type="PANTHER" id="PTHR45348">
    <property type="entry name" value="HYPOTHETICAL OXIDOREDUCTASE (EUROFUNG)"/>
    <property type="match status" value="1"/>
</dbReference>
<dbReference type="InterPro" id="IPR013154">
    <property type="entry name" value="ADH-like_N"/>
</dbReference>
<reference evidence="5" key="1">
    <citation type="submission" date="2023-07" db="EMBL/GenBank/DDBJ databases">
        <title>Black Yeasts Isolated from many extreme environments.</title>
        <authorList>
            <person name="Coleine C."/>
            <person name="Stajich J.E."/>
            <person name="Selbmann L."/>
        </authorList>
    </citation>
    <scope>NUCLEOTIDE SEQUENCE</scope>
    <source>
        <strain evidence="5">CCFEE 5485</strain>
    </source>
</reference>
<dbReference type="Proteomes" id="UP001274830">
    <property type="component" value="Unassembled WGS sequence"/>
</dbReference>
<dbReference type="InterPro" id="IPR047122">
    <property type="entry name" value="Trans-enoyl_RdTase-like"/>
</dbReference>
<comment type="caution">
    <text evidence="5">The sequence shown here is derived from an EMBL/GenBank/DDBJ whole genome shotgun (WGS) entry which is preliminary data.</text>
</comment>
<dbReference type="Gene3D" id="3.90.180.10">
    <property type="entry name" value="Medium-chain alcohol dehydrogenases, catalytic domain"/>
    <property type="match status" value="1"/>
</dbReference>
<sequence length="375" mass="39834">MKAITATRTKAHLSTLAIPTLTKPTDILVRVATIALNPTDWKHIAFSISQPNSIAGCDFAGTVVAIGSGVTKALEVGNRVAGAVHGGKTGEGCFAEYCLAKGDLVVKIPDEMSFEKAATFPLGVATVGQGLFQQGLMLPLPSPSAEGGELGKQGTGEWVLVYSGSTATGSLAIQFAKLSGCRVLTTCSPANFSFVKSLGADEIFDYSIPGIGQQINRFTENSLRLIFDAIGSEESAAVCAKVMSSRTEIEGKRYATIIGPPAAFEEQKSVNVKVVVTMMYTIFGEDMSYFGSEVSAVPADLEFGKKWMGLVEGLLREGLLKTHPERVGEKGLEGALQGMLDMRDEKVRAVKLVYRVAETPADSMAEMELGEDDET</sequence>
<dbReference type="InterPro" id="IPR020843">
    <property type="entry name" value="ER"/>
</dbReference>
<dbReference type="AlphaFoldDB" id="A0AAE0TPW7"/>
<comment type="similarity">
    <text evidence="1">Belongs to the zinc-containing alcohol dehydrogenase family.</text>
</comment>
<keyword evidence="3" id="KW-0560">Oxidoreductase</keyword>
<evidence type="ECO:0000313" key="5">
    <source>
        <dbReference type="EMBL" id="KAK3669776.1"/>
    </source>
</evidence>
<evidence type="ECO:0000256" key="2">
    <source>
        <dbReference type="ARBA" id="ARBA00011245"/>
    </source>
</evidence>
<proteinExistence type="inferred from homology"/>
<name>A0AAE0TPW7_9PEZI</name>
<dbReference type="CDD" id="cd08249">
    <property type="entry name" value="enoyl_reductase_like"/>
    <property type="match status" value="1"/>
</dbReference>
<protein>
    <recommendedName>
        <fullName evidence="4">Enoyl reductase (ER) domain-containing protein</fullName>
    </recommendedName>
</protein>
<dbReference type="InterPro" id="IPR036291">
    <property type="entry name" value="NAD(P)-bd_dom_sf"/>
</dbReference>
<dbReference type="PANTHER" id="PTHR45348:SF2">
    <property type="entry name" value="ZINC-TYPE ALCOHOL DEHYDROGENASE-LIKE PROTEIN C2E1P3.01"/>
    <property type="match status" value="1"/>
</dbReference>
<evidence type="ECO:0000256" key="3">
    <source>
        <dbReference type="ARBA" id="ARBA00023002"/>
    </source>
</evidence>
<dbReference type="Gene3D" id="3.40.50.720">
    <property type="entry name" value="NAD(P)-binding Rossmann-like Domain"/>
    <property type="match status" value="1"/>
</dbReference>
<organism evidence="5 6">
    <name type="scientific">Recurvomyces mirabilis</name>
    <dbReference type="NCBI Taxonomy" id="574656"/>
    <lineage>
        <taxon>Eukaryota</taxon>
        <taxon>Fungi</taxon>
        <taxon>Dikarya</taxon>
        <taxon>Ascomycota</taxon>
        <taxon>Pezizomycotina</taxon>
        <taxon>Dothideomycetes</taxon>
        <taxon>Dothideomycetidae</taxon>
        <taxon>Mycosphaerellales</taxon>
        <taxon>Teratosphaeriaceae</taxon>
        <taxon>Recurvomyces</taxon>
    </lineage>
</organism>
<dbReference type="InterPro" id="IPR013149">
    <property type="entry name" value="ADH-like_C"/>
</dbReference>
<keyword evidence="6" id="KW-1185">Reference proteome</keyword>
<gene>
    <name evidence="5" type="ORF">LTR78_010349</name>
</gene>
<evidence type="ECO:0000256" key="1">
    <source>
        <dbReference type="ARBA" id="ARBA00008072"/>
    </source>
</evidence>
<evidence type="ECO:0000313" key="6">
    <source>
        <dbReference type="Proteomes" id="UP001274830"/>
    </source>
</evidence>
<evidence type="ECO:0000259" key="4">
    <source>
        <dbReference type="SMART" id="SM00829"/>
    </source>
</evidence>
<dbReference type="GO" id="GO:0016651">
    <property type="term" value="F:oxidoreductase activity, acting on NAD(P)H"/>
    <property type="evidence" value="ECO:0007669"/>
    <property type="project" value="InterPro"/>
</dbReference>
<comment type="subunit">
    <text evidence="2">Monomer.</text>
</comment>
<feature type="domain" description="Enoyl reductase (ER)" evidence="4">
    <location>
        <begin position="11"/>
        <end position="276"/>
    </location>
</feature>
<dbReference type="SUPFAM" id="SSF50129">
    <property type="entry name" value="GroES-like"/>
    <property type="match status" value="1"/>
</dbReference>
<dbReference type="InterPro" id="IPR011032">
    <property type="entry name" value="GroES-like_sf"/>
</dbReference>
<dbReference type="SMART" id="SM00829">
    <property type="entry name" value="PKS_ER"/>
    <property type="match status" value="1"/>
</dbReference>